<dbReference type="Gene3D" id="3.40.50.150">
    <property type="entry name" value="Vaccinia Virus protein VP39"/>
    <property type="match status" value="1"/>
</dbReference>
<dbReference type="InterPro" id="IPR016718">
    <property type="entry name" value="rRNA_m1G-MeTrfase_A_prd"/>
</dbReference>
<dbReference type="CDD" id="cd02440">
    <property type="entry name" value="AdoMet_MTases"/>
    <property type="match status" value="1"/>
</dbReference>
<comment type="caution">
    <text evidence="3">The sequence shown here is derived from an EMBL/GenBank/DDBJ whole genome shotgun (WGS) entry which is preliminary data.</text>
</comment>
<dbReference type="Proteomes" id="UP001501746">
    <property type="component" value="Unassembled WGS sequence"/>
</dbReference>
<evidence type="ECO:0000259" key="1">
    <source>
        <dbReference type="Pfam" id="PF13649"/>
    </source>
</evidence>
<dbReference type="InterPro" id="IPR041698">
    <property type="entry name" value="Methyltransf_25"/>
</dbReference>
<sequence length="287" mass="31268">MSFDTTWLRCPNCVEPLHEVGPLVIGCATGHRFDVSKYGTVTLLPPKAPRTTGDDREMLTARSSLLDSSVYAPISESVVDATFRWQPEPGRQRMSPRIADFGCGTGYYTAAVARAHPAADVLVTDRSPVAARMAVRAVEGATGVVLDIWRPLPLRDGVVDIALNIFAPRNPSEYARVIREAGILVVVVPRENHLEELQQRGDMLSIPEGKELQVATALGQVGFDALDRTGLEYEALVDAAQRRLLTAMGPTAHHAREGESDRLDESVGAMSVTVSVEVLTFERRRPA</sequence>
<reference evidence="3 4" key="1">
    <citation type="journal article" date="2019" name="Int. J. Syst. Evol. Microbiol.">
        <title>The Global Catalogue of Microorganisms (GCM) 10K type strain sequencing project: providing services to taxonomists for standard genome sequencing and annotation.</title>
        <authorList>
            <consortium name="The Broad Institute Genomics Platform"/>
            <consortium name="The Broad Institute Genome Sequencing Center for Infectious Disease"/>
            <person name="Wu L."/>
            <person name="Ma J."/>
        </authorList>
    </citation>
    <scope>NUCLEOTIDE SEQUENCE [LARGE SCALE GENOMIC DNA]</scope>
    <source>
        <strain evidence="3 4">JCM 14323</strain>
    </source>
</reference>
<dbReference type="Pfam" id="PF13649">
    <property type="entry name" value="Methyltransf_25"/>
    <property type="match status" value="1"/>
</dbReference>
<evidence type="ECO:0000313" key="4">
    <source>
        <dbReference type="Proteomes" id="UP001501746"/>
    </source>
</evidence>
<dbReference type="PIRSF" id="PIRSF018249">
    <property type="entry name" value="MyrA_prd"/>
    <property type="match status" value="1"/>
</dbReference>
<evidence type="ECO:0000259" key="2">
    <source>
        <dbReference type="Pfam" id="PF21302"/>
    </source>
</evidence>
<name>A0ABN2MR72_9MICO</name>
<feature type="domain" description="23S rRNA (guanine(745)-N(1))-methyltransferase N-terminal" evidence="2">
    <location>
        <begin position="9"/>
        <end position="46"/>
    </location>
</feature>
<keyword evidence="4" id="KW-1185">Reference proteome</keyword>
<feature type="domain" description="Methyltransferase" evidence="1">
    <location>
        <begin position="98"/>
        <end position="180"/>
    </location>
</feature>
<dbReference type="InterPro" id="IPR029063">
    <property type="entry name" value="SAM-dependent_MTases_sf"/>
</dbReference>
<organism evidence="3 4">
    <name type="scientific">Agromyces salentinus</name>
    <dbReference type="NCBI Taxonomy" id="269421"/>
    <lineage>
        <taxon>Bacteria</taxon>
        <taxon>Bacillati</taxon>
        <taxon>Actinomycetota</taxon>
        <taxon>Actinomycetes</taxon>
        <taxon>Micrococcales</taxon>
        <taxon>Microbacteriaceae</taxon>
        <taxon>Agromyces</taxon>
    </lineage>
</organism>
<proteinExistence type="predicted"/>
<evidence type="ECO:0000313" key="3">
    <source>
        <dbReference type="EMBL" id="GAA1834600.1"/>
    </source>
</evidence>
<dbReference type="InterPro" id="IPR048647">
    <property type="entry name" value="RlmA_N"/>
</dbReference>
<dbReference type="EMBL" id="BAAANK010000005">
    <property type="protein sequence ID" value="GAA1834600.1"/>
    <property type="molecule type" value="Genomic_DNA"/>
</dbReference>
<dbReference type="SUPFAM" id="SSF53335">
    <property type="entry name" value="S-adenosyl-L-methionine-dependent methyltransferases"/>
    <property type="match status" value="1"/>
</dbReference>
<accession>A0ABN2MR72</accession>
<protein>
    <submittedName>
        <fullName evidence="3">rRNA (Guanine-N1)-methyltransferase</fullName>
    </submittedName>
</protein>
<gene>
    <name evidence="3" type="ORF">GCM10009750_18650</name>
</gene>
<dbReference type="Pfam" id="PF21302">
    <property type="entry name" value="Zn_ribbon_RlmA"/>
    <property type="match status" value="1"/>
</dbReference>